<dbReference type="EMBL" id="SNRY01009447">
    <property type="protein sequence ID" value="KAA6307053.1"/>
    <property type="molecule type" value="Genomic_DNA"/>
</dbReference>
<accession>A0A5J4PEW0</accession>
<comment type="caution">
    <text evidence="1">The sequence shown here is derived from an EMBL/GenBank/DDBJ whole genome shotgun (WGS) entry which is preliminary data.</text>
</comment>
<evidence type="ECO:0008006" key="2">
    <source>
        <dbReference type="Google" id="ProtNLM"/>
    </source>
</evidence>
<organism evidence="1">
    <name type="scientific">termite gut metagenome</name>
    <dbReference type="NCBI Taxonomy" id="433724"/>
    <lineage>
        <taxon>unclassified sequences</taxon>
        <taxon>metagenomes</taxon>
        <taxon>organismal metagenomes</taxon>
    </lineage>
</organism>
<proteinExistence type="predicted"/>
<dbReference type="AlphaFoldDB" id="A0A5J4PEW0"/>
<dbReference type="Gene3D" id="1.10.10.10">
    <property type="entry name" value="Winged helix-like DNA-binding domain superfamily/Winged helix DNA-binding domain"/>
    <property type="match status" value="1"/>
</dbReference>
<sequence>MLKEKAGASAGAIWKALNGTEGLTAKEIKKVAAKSEEKLKLTDKDLYLGFGWLLKEDKISIQEVEDGELFVQLI</sequence>
<evidence type="ECO:0000313" key="1">
    <source>
        <dbReference type="EMBL" id="KAA6307053.1"/>
    </source>
</evidence>
<dbReference type="InterPro" id="IPR036388">
    <property type="entry name" value="WH-like_DNA-bd_sf"/>
</dbReference>
<dbReference type="Pfam" id="PF10771">
    <property type="entry name" value="DUF2582"/>
    <property type="match status" value="1"/>
</dbReference>
<protein>
    <recommendedName>
        <fullName evidence="2">Winged helix-turn-helix domain-containing protein</fullName>
    </recommendedName>
</protein>
<dbReference type="InterPro" id="IPR019707">
    <property type="entry name" value="DUF2582"/>
</dbReference>
<name>A0A5J4PEW0_9ZZZZ</name>
<gene>
    <name evidence="1" type="ORF">EZS27_041282</name>
</gene>
<reference evidence="1" key="1">
    <citation type="submission" date="2019-03" db="EMBL/GenBank/DDBJ databases">
        <title>Single cell metagenomics reveals metabolic interactions within the superorganism composed of flagellate Streblomastix strix and complex community of Bacteroidetes bacteria on its surface.</title>
        <authorList>
            <person name="Treitli S.C."/>
            <person name="Kolisko M."/>
            <person name="Husnik F."/>
            <person name="Keeling P."/>
            <person name="Hampl V."/>
        </authorList>
    </citation>
    <scope>NUCLEOTIDE SEQUENCE</scope>
    <source>
        <strain evidence="1">STM</strain>
    </source>
</reference>